<protein>
    <submittedName>
        <fullName evidence="1">Uncharacterized protein</fullName>
    </submittedName>
</protein>
<name>A0AB37B140_9BURK</name>
<proteinExistence type="predicted"/>
<dbReference type="Proteomes" id="UP000237811">
    <property type="component" value="Unassembled WGS sequence"/>
</dbReference>
<dbReference type="EMBL" id="PVFR01000008">
    <property type="protein sequence ID" value="PRE55391.1"/>
    <property type="molecule type" value="Genomic_DNA"/>
</dbReference>
<sequence length="63" mass="6735">MFANACSFTPAGPTVFNVRAFAWTSTSARHTREHASYPRRALLPAAGCHPRAAAPRGARRAAP</sequence>
<evidence type="ECO:0000313" key="2">
    <source>
        <dbReference type="Proteomes" id="UP000237811"/>
    </source>
</evidence>
<organism evidence="1 2">
    <name type="scientific">Burkholderia multivorans</name>
    <dbReference type="NCBI Taxonomy" id="87883"/>
    <lineage>
        <taxon>Bacteria</taxon>
        <taxon>Pseudomonadati</taxon>
        <taxon>Pseudomonadota</taxon>
        <taxon>Betaproteobacteria</taxon>
        <taxon>Burkholderiales</taxon>
        <taxon>Burkholderiaceae</taxon>
        <taxon>Burkholderia</taxon>
        <taxon>Burkholderia cepacia complex</taxon>
    </lineage>
</organism>
<evidence type="ECO:0000313" key="1">
    <source>
        <dbReference type="EMBL" id="PRE55391.1"/>
    </source>
</evidence>
<dbReference type="AlphaFoldDB" id="A0AB37B140"/>
<comment type="caution">
    <text evidence="1">The sequence shown here is derived from an EMBL/GenBank/DDBJ whole genome shotgun (WGS) entry which is preliminary data.</text>
</comment>
<reference evidence="1 2" key="1">
    <citation type="submission" date="2018-03" db="EMBL/GenBank/DDBJ databases">
        <authorList>
            <person name="Nguyen K."/>
            <person name="Fouts D."/>
            <person name="Sutton G."/>
        </authorList>
    </citation>
    <scope>NUCLEOTIDE SEQUENCE [LARGE SCALE GENOMIC DNA]</scope>
    <source>
        <strain evidence="1 2">AU14328</strain>
    </source>
</reference>
<accession>A0AB37B140</accession>
<gene>
    <name evidence="1" type="ORF">C6P99_02175</name>
</gene>